<dbReference type="OrthoDB" id="9814815at2"/>
<dbReference type="AlphaFoldDB" id="A0A3P5WWC0"/>
<organism evidence="6 7">
    <name type="scientific">Pseudogemmobacter humi</name>
    <dbReference type="NCBI Taxonomy" id="2483812"/>
    <lineage>
        <taxon>Bacteria</taxon>
        <taxon>Pseudomonadati</taxon>
        <taxon>Pseudomonadota</taxon>
        <taxon>Alphaproteobacteria</taxon>
        <taxon>Rhodobacterales</taxon>
        <taxon>Paracoccaceae</taxon>
        <taxon>Pseudogemmobacter</taxon>
    </lineage>
</organism>
<dbReference type="Gene3D" id="1.10.10.10">
    <property type="entry name" value="Winged helix-like DNA-binding domain superfamily/Winged helix DNA-binding domain"/>
    <property type="match status" value="1"/>
</dbReference>
<dbReference type="PROSITE" id="PS51000">
    <property type="entry name" value="HTH_DEOR_2"/>
    <property type="match status" value="1"/>
</dbReference>
<dbReference type="InterPro" id="IPR050313">
    <property type="entry name" value="Carb_Metab_HTH_regulators"/>
</dbReference>
<evidence type="ECO:0000256" key="1">
    <source>
        <dbReference type="ARBA" id="ARBA00022491"/>
    </source>
</evidence>
<protein>
    <submittedName>
        <fullName evidence="6">Glucitol operon repressor</fullName>
    </submittedName>
</protein>
<evidence type="ECO:0000256" key="4">
    <source>
        <dbReference type="ARBA" id="ARBA00023163"/>
    </source>
</evidence>
<evidence type="ECO:0000259" key="5">
    <source>
        <dbReference type="PROSITE" id="PS51000"/>
    </source>
</evidence>
<accession>A0A3P5WWC0</accession>
<dbReference type="InterPro" id="IPR036390">
    <property type="entry name" value="WH_DNA-bd_sf"/>
</dbReference>
<dbReference type="SUPFAM" id="SSF100950">
    <property type="entry name" value="NagB/RpiA/CoA transferase-like"/>
    <property type="match status" value="1"/>
</dbReference>
<dbReference type="SMART" id="SM01134">
    <property type="entry name" value="DeoRC"/>
    <property type="match status" value="1"/>
</dbReference>
<dbReference type="PANTHER" id="PTHR30363">
    <property type="entry name" value="HTH-TYPE TRANSCRIPTIONAL REGULATOR SRLR-RELATED"/>
    <property type="match status" value="1"/>
</dbReference>
<proteinExistence type="predicted"/>
<dbReference type="SUPFAM" id="SSF46785">
    <property type="entry name" value="Winged helix' DNA-binding domain"/>
    <property type="match status" value="1"/>
</dbReference>
<gene>
    <name evidence="6" type="primary">srlR</name>
    <name evidence="6" type="ORF">XINFAN_01020</name>
</gene>
<evidence type="ECO:0000313" key="7">
    <source>
        <dbReference type="Proteomes" id="UP000277498"/>
    </source>
</evidence>
<dbReference type="PANTHER" id="PTHR30363:SF4">
    <property type="entry name" value="GLYCEROL-3-PHOSPHATE REGULON REPRESSOR"/>
    <property type="match status" value="1"/>
</dbReference>
<dbReference type="InterPro" id="IPR037171">
    <property type="entry name" value="NagB/RpiA_transferase-like"/>
</dbReference>
<dbReference type="Proteomes" id="UP000277498">
    <property type="component" value="Unassembled WGS sequence"/>
</dbReference>
<dbReference type="InterPro" id="IPR018356">
    <property type="entry name" value="Tscrpt_reg_HTH_DeoR_CS"/>
</dbReference>
<reference evidence="6 7" key="1">
    <citation type="submission" date="2018-11" db="EMBL/GenBank/DDBJ databases">
        <authorList>
            <person name="Criscuolo A."/>
        </authorList>
    </citation>
    <scope>NUCLEOTIDE SEQUENCE [LARGE SCALE GENOMIC DNA]</scope>
    <source>
        <strain evidence="6">ACIP111625</strain>
    </source>
</reference>
<dbReference type="GO" id="GO:0003700">
    <property type="term" value="F:DNA-binding transcription factor activity"/>
    <property type="evidence" value="ECO:0007669"/>
    <property type="project" value="InterPro"/>
</dbReference>
<dbReference type="SMART" id="SM00420">
    <property type="entry name" value="HTH_DEOR"/>
    <property type="match status" value="1"/>
</dbReference>
<dbReference type="PROSITE" id="PS00894">
    <property type="entry name" value="HTH_DEOR_1"/>
    <property type="match status" value="1"/>
</dbReference>
<dbReference type="Pfam" id="PF00455">
    <property type="entry name" value="DeoRC"/>
    <property type="match status" value="1"/>
</dbReference>
<keyword evidence="3" id="KW-0238">DNA-binding</keyword>
<keyword evidence="2" id="KW-0805">Transcription regulation</keyword>
<evidence type="ECO:0000256" key="3">
    <source>
        <dbReference type="ARBA" id="ARBA00023125"/>
    </source>
</evidence>
<evidence type="ECO:0000313" key="6">
    <source>
        <dbReference type="EMBL" id="VDC23380.1"/>
    </source>
</evidence>
<dbReference type="InterPro" id="IPR036388">
    <property type="entry name" value="WH-like_DNA-bd_sf"/>
</dbReference>
<dbReference type="PRINTS" id="PR00037">
    <property type="entry name" value="HTHLACR"/>
</dbReference>
<dbReference type="InterPro" id="IPR001034">
    <property type="entry name" value="DeoR_HTH"/>
</dbReference>
<evidence type="ECO:0000256" key="2">
    <source>
        <dbReference type="ARBA" id="ARBA00023015"/>
    </source>
</evidence>
<dbReference type="EMBL" id="UXAW01000048">
    <property type="protein sequence ID" value="VDC23380.1"/>
    <property type="molecule type" value="Genomic_DNA"/>
</dbReference>
<dbReference type="RefSeq" id="WP_124085439.1">
    <property type="nucleotide sequence ID" value="NZ_UXAW01000048.1"/>
</dbReference>
<name>A0A3P5WWC0_9RHOB</name>
<keyword evidence="1" id="KW-0678">Repressor</keyword>
<dbReference type="GO" id="GO:0003677">
    <property type="term" value="F:DNA binding"/>
    <property type="evidence" value="ECO:0007669"/>
    <property type="project" value="UniProtKB-KW"/>
</dbReference>
<keyword evidence="7" id="KW-1185">Reference proteome</keyword>
<keyword evidence="4" id="KW-0804">Transcription</keyword>
<dbReference type="Pfam" id="PF08220">
    <property type="entry name" value="HTH_DeoR"/>
    <property type="match status" value="1"/>
</dbReference>
<feature type="domain" description="HTH deoR-type" evidence="5">
    <location>
        <begin position="8"/>
        <end position="63"/>
    </location>
</feature>
<sequence>MKSVKSRKELRQSSILAALEGNPALRVNQLAEDLSVSTETIRRDLAELDHLGRLSRTYGGAVSAANRFEPALNDRLLLKVAERRAIAGHVMELVAGEEALLLGGGATMLQFARALRGIDRRLTVITPTYPVALELAANPLIEIVLLPGTFEAQERMVCGPETIRAVERYRAPVVLIGASGLNGEGVSEAMLGAGEVYAAMLRSAERSFILADHGKFDKRALVLLTPWHGAMTLVTDQEPGGVLLAAIRKGGAALSIPGSAHRP</sequence>
<dbReference type="InterPro" id="IPR014036">
    <property type="entry name" value="DeoR-like_C"/>
</dbReference>